<geneLocation type="plasmid" evidence="1">
    <name>pQBR55</name>
</geneLocation>
<proteinExistence type="predicted"/>
<organism evidence="1">
    <name type="scientific">Pseudomonas fluorescens (strain SBW25)</name>
    <dbReference type="NCBI Taxonomy" id="216595"/>
    <lineage>
        <taxon>Bacteria</taxon>
        <taxon>Pseudomonadati</taxon>
        <taxon>Pseudomonadota</taxon>
        <taxon>Gammaproteobacteria</taxon>
        <taxon>Pseudomonadales</taxon>
        <taxon>Pseudomonadaceae</taxon>
        <taxon>Pseudomonas</taxon>
    </lineage>
</organism>
<reference evidence="1" key="1">
    <citation type="submission" date="2014-12" db="EMBL/GenBank/DDBJ databases">
        <authorList>
            <person name="Hall J."/>
        </authorList>
    </citation>
    <scope>NUCLEOTIDE SEQUENCE [LARGE SCALE GENOMIC DNA]</scope>
    <source>
        <strain evidence="1">SBW25</strain>
        <plasmid evidence="1">pQBR55</plasmid>
    </source>
</reference>
<dbReference type="EMBL" id="LN713927">
    <property type="protein sequence ID" value="CEK42413.1"/>
    <property type="molecule type" value="Genomic_DNA"/>
</dbReference>
<dbReference type="AlphaFoldDB" id="A0A0G4E5Z0"/>
<gene>
    <name evidence="1" type="ORF">PQBR55_0034</name>
</gene>
<reference evidence="1" key="2">
    <citation type="submission" date="2015-06" db="EMBL/GenBank/DDBJ databases">
        <title>Environmentally co-occuring mercury resistance plasmids are genetically and phenotypically diverse and confer variable context-dependent fitness effects.</title>
        <authorList>
            <person name="Hall J.P.J."/>
            <person name="Harrison E."/>
            <person name="Lilley A.K."/>
            <person name="Paterson S."/>
            <person name="Spiers A.J."/>
            <person name="Brockhurst M.A."/>
        </authorList>
    </citation>
    <scope>NUCLEOTIDE SEQUENCE [LARGE SCALE GENOMIC DNA]</scope>
    <source>
        <strain evidence="1">SBW25</strain>
        <plasmid evidence="1">pQBR55</plasmid>
    </source>
</reference>
<name>A0A0G4E5Z0_PSEFS</name>
<accession>A0A0G4E5Z0</accession>
<keyword evidence="1" id="KW-0614">Plasmid</keyword>
<protein>
    <submittedName>
        <fullName evidence="1">Uncharacterized protein</fullName>
    </submittedName>
</protein>
<evidence type="ECO:0000313" key="1">
    <source>
        <dbReference type="EMBL" id="CEK42413.1"/>
    </source>
</evidence>
<sequence>MMSVKKDVHRVRAGLQWTVKTRDMSRQLRWGFSVSLERQQPPASGGRSLLRVYLQTEVDGNCKQVLDTHLFGQDDYMEACCQAKAFIRNNVTPLIPELVANLFIPPDDLNARAVNACDLSRVLIRLQ</sequence>
<dbReference type="RefSeq" id="WP_176456030.1">
    <property type="nucleotide sequence ID" value="NZ_LN713927.1"/>
</dbReference>